<evidence type="ECO:0000313" key="8">
    <source>
        <dbReference type="EMBL" id="AKV01087.1"/>
    </source>
</evidence>
<dbReference type="PANTHER" id="PTHR33884">
    <property type="entry name" value="UPF0410 PROTEIN YMGE"/>
    <property type="match status" value="1"/>
</dbReference>
<evidence type="ECO:0000256" key="7">
    <source>
        <dbReference type="SAM" id="Phobius"/>
    </source>
</evidence>
<feature type="transmembrane region" description="Helical" evidence="7">
    <location>
        <begin position="57"/>
        <end position="80"/>
    </location>
</feature>
<dbReference type="Proteomes" id="UP000064967">
    <property type="component" value="Chromosome"/>
</dbReference>
<reference evidence="8 9" key="1">
    <citation type="submission" date="2015-08" db="EMBL/GenBank/DDBJ databases">
        <authorList>
            <person name="Babu N.S."/>
            <person name="Beckwith C.J."/>
            <person name="Beseler K.G."/>
            <person name="Brison A."/>
            <person name="Carone J.V."/>
            <person name="Caskin T.P."/>
            <person name="Diamond M."/>
            <person name="Durham M.E."/>
            <person name="Foxe J.M."/>
            <person name="Go M."/>
            <person name="Henderson B.A."/>
            <person name="Jones I.B."/>
            <person name="McGettigan J.A."/>
            <person name="Micheletti S.J."/>
            <person name="Nasrallah M.E."/>
            <person name="Ortiz D."/>
            <person name="Piller C.R."/>
            <person name="Privatt S.R."/>
            <person name="Schneider S.L."/>
            <person name="Sharp S."/>
            <person name="Smith T.C."/>
            <person name="Stanton J.D."/>
            <person name="Ullery H.E."/>
            <person name="Wilson R.J."/>
            <person name="Serrano M.G."/>
            <person name="Buck G."/>
            <person name="Lee V."/>
            <person name="Wang Y."/>
            <person name="Carvalho R."/>
            <person name="Voegtly L."/>
            <person name="Shi R."/>
            <person name="Duckworth R."/>
            <person name="Johnson A."/>
            <person name="Loviza R."/>
            <person name="Walstead R."/>
            <person name="Shah Z."/>
            <person name="Kiflezghi M."/>
            <person name="Wade K."/>
            <person name="Ball S.L."/>
            <person name="Bradley K.W."/>
            <person name="Asai D.J."/>
            <person name="Bowman C.A."/>
            <person name="Russell D.A."/>
            <person name="Pope W.H."/>
            <person name="Jacobs-Sera D."/>
            <person name="Hendrix R.W."/>
            <person name="Hatfull G.F."/>
        </authorList>
    </citation>
    <scope>NUCLEOTIDE SEQUENCE [LARGE SCALE GENOMIC DNA]</scope>
    <source>
        <strain evidence="8 9">DSM 27648</strain>
    </source>
</reference>
<keyword evidence="5 7" id="KW-1133">Transmembrane helix</keyword>
<sequence length="88" mass="8931">MIALLVFFVFGIVVGLIARAIMPGNQSMGLLATGLVGVVGSFVGGFLGSLLGGDSILAFHTSGIFGSIVGSLIVLALLGYSGRRRSFV</sequence>
<evidence type="ECO:0000256" key="3">
    <source>
        <dbReference type="ARBA" id="ARBA00022475"/>
    </source>
</evidence>
<dbReference type="PATRIC" id="fig|1391654.3.peg.7857"/>
<evidence type="ECO:0000256" key="5">
    <source>
        <dbReference type="ARBA" id="ARBA00022989"/>
    </source>
</evidence>
<feature type="transmembrane region" description="Helical" evidence="7">
    <location>
        <begin position="6"/>
        <end position="22"/>
    </location>
</feature>
<comment type="similarity">
    <text evidence="2">Belongs to the UPF0410 family.</text>
</comment>
<dbReference type="GO" id="GO:0005886">
    <property type="term" value="C:plasma membrane"/>
    <property type="evidence" value="ECO:0007669"/>
    <property type="project" value="UniProtKB-SubCell"/>
</dbReference>
<dbReference type="KEGG" id="llu:AKJ09_07750"/>
<proteinExistence type="inferred from homology"/>
<evidence type="ECO:0000313" key="9">
    <source>
        <dbReference type="Proteomes" id="UP000064967"/>
    </source>
</evidence>
<accession>A0A0K1Q5Z3</accession>
<dbReference type="EMBL" id="CP012333">
    <property type="protein sequence ID" value="AKV01087.1"/>
    <property type="molecule type" value="Genomic_DNA"/>
</dbReference>
<comment type="subcellular location">
    <subcellularLocation>
        <location evidence="1">Cell membrane</location>
        <topology evidence="1">Multi-pass membrane protein</topology>
    </subcellularLocation>
</comment>
<dbReference type="STRING" id="1391654.AKJ09_07750"/>
<dbReference type="PANTHER" id="PTHR33884:SF3">
    <property type="entry name" value="UPF0410 PROTEIN YMGE"/>
    <property type="match status" value="1"/>
</dbReference>
<keyword evidence="9" id="KW-1185">Reference proteome</keyword>
<dbReference type="Pfam" id="PF04226">
    <property type="entry name" value="Transgly_assoc"/>
    <property type="match status" value="1"/>
</dbReference>
<evidence type="ECO:0000256" key="6">
    <source>
        <dbReference type="ARBA" id="ARBA00023136"/>
    </source>
</evidence>
<dbReference type="InterPro" id="IPR007341">
    <property type="entry name" value="Transgly_assoc"/>
</dbReference>
<keyword evidence="6 7" id="KW-0472">Membrane</keyword>
<gene>
    <name evidence="8" type="ORF">AKJ09_07750</name>
</gene>
<dbReference type="AlphaFoldDB" id="A0A0K1Q5Z3"/>
<name>A0A0K1Q5Z3_9BACT</name>
<keyword evidence="3" id="KW-1003">Cell membrane</keyword>
<evidence type="ECO:0000256" key="2">
    <source>
        <dbReference type="ARBA" id="ARBA00011006"/>
    </source>
</evidence>
<evidence type="ECO:0000256" key="4">
    <source>
        <dbReference type="ARBA" id="ARBA00022692"/>
    </source>
</evidence>
<evidence type="ECO:0008006" key="10">
    <source>
        <dbReference type="Google" id="ProtNLM"/>
    </source>
</evidence>
<feature type="transmembrane region" description="Helical" evidence="7">
    <location>
        <begin position="29"/>
        <end position="51"/>
    </location>
</feature>
<protein>
    <recommendedName>
        <fullName evidence="10">GlsB/YeaQ/YmgE family stress response membrane protein</fullName>
    </recommendedName>
</protein>
<keyword evidence="4 7" id="KW-0812">Transmembrane</keyword>
<organism evidence="8 9">
    <name type="scientific">Labilithrix luteola</name>
    <dbReference type="NCBI Taxonomy" id="1391654"/>
    <lineage>
        <taxon>Bacteria</taxon>
        <taxon>Pseudomonadati</taxon>
        <taxon>Myxococcota</taxon>
        <taxon>Polyangia</taxon>
        <taxon>Polyangiales</taxon>
        <taxon>Labilitrichaceae</taxon>
        <taxon>Labilithrix</taxon>
    </lineage>
</organism>
<evidence type="ECO:0000256" key="1">
    <source>
        <dbReference type="ARBA" id="ARBA00004651"/>
    </source>
</evidence>